<accession>J4G808</accession>
<evidence type="ECO:0000256" key="2">
    <source>
        <dbReference type="SAM" id="SignalP"/>
    </source>
</evidence>
<gene>
    <name evidence="3" type="ORF">FIBRA_04825</name>
</gene>
<feature type="signal peptide" evidence="2">
    <location>
        <begin position="1"/>
        <end position="21"/>
    </location>
</feature>
<evidence type="ECO:0000313" key="4">
    <source>
        <dbReference type="Proteomes" id="UP000006352"/>
    </source>
</evidence>
<evidence type="ECO:0000313" key="3">
    <source>
        <dbReference type="EMBL" id="CCM02718.1"/>
    </source>
</evidence>
<keyword evidence="4" id="KW-1185">Reference proteome</keyword>
<dbReference type="AlphaFoldDB" id="J4G808"/>
<dbReference type="Proteomes" id="UP000006352">
    <property type="component" value="Unassembled WGS sequence"/>
</dbReference>
<dbReference type="InParanoid" id="J4G808"/>
<feature type="region of interest" description="Disordered" evidence="1">
    <location>
        <begin position="75"/>
        <end position="107"/>
    </location>
</feature>
<dbReference type="RefSeq" id="XP_012182001.1">
    <property type="nucleotide sequence ID" value="XM_012326611.1"/>
</dbReference>
<sequence length="125" mass="14073">MRISTVLGLGTLVFAPTLVLAGKRPPANAVRYDPSIQHAPAHYYVPAIDEYHRQHPPPQYEHVLPSYHEALNQAAASYRGRRTVPEDDEDQSGQHNAGRFHDDDGGHDRYRARALLVRALLDELE</sequence>
<protein>
    <submittedName>
        <fullName evidence="3">Uncharacterized protein</fullName>
    </submittedName>
</protein>
<dbReference type="GeneID" id="24097629"/>
<feature type="chain" id="PRO_5003778050" evidence="2">
    <location>
        <begin position="22"/>
        <end position="125"/>
    </location>
</feature>
<keyword evidence="2" id="KW-0732">Signal</keyword>
<proteinExistence type="predicted"/>
<reference evidence="3 4" key="1">
    <citation type="journal article" date="2012" name="Appl. Environ. Microbiol.">
        <title>Short-read sequencing for genomic analysis of the brown rot fungus Fibroporia radiculosa.</title>
        <authorList>
            <person name="Tang J.D."/>
            <person name="Perkins A.D."/>
            <person name="Sonstegard T.S."/>
            <person name="Schroeder S.G."/>
            <person name="Burgess S.C."/>
            <person name="Diehl S.V."/>
        </authorList>
    </citation>
    <scope>NUCLEOTIDE SEQUENCE [LARGE SCALE GENOMIC DNA]</scope>
    <source>
        <strain evidence="3 4">TFFH 294</strain>
    </source>
</reference>
<evidence type="ECO:0000256" key="1">
    <source>
        <dbReference type="SAM" id="MobiDB-lite"/>
    </source>
</evidence>
<dbReference type="HOGENOM" id="CLU_1992677_0_0_1"/>
<dbReference type="EMBL" id="HE797090">
    <property type="protein sequence ID" value="CCM02718.1"/>
    <property type="molecule type" value="Genomic_DNA"/>
</dbReference>
<name>J4G808_9APHY</name>
<organism evidence="3 4">
    <name type="scientific">Fibroporia radiculosa</name>
    <dbReference type="NCBI Taxonomy" id="599839"/>
    <lineage>
        <taxon>Eukaryota</taxon>
        <taxon>Fungi</taxon>
        <taxon>Dikarya</taxon>
        <taxon>Basidiomycota</taxon>
        <taxon>Agaricomycotina</taxon>
        <taxon>Agaricomycetes</taxon>
        <taxon>Polyporales</taxon>
        <taxon>Fibroporiaceae</taxon>
        <taxon>Fibroporia</taxon>
    </lineage>
</organism>